<protein>
    <recommendedName>
        <fullName evidence="4">Secreted protein</fullName>
    </recommendedName>
</protein>
<evidence type="ECO:0000313" key="3">
    <source>
        <dbReference type="EMBL" id="PAN12809.1"/>
    </source>
</evidence>
<dbReference type="EMBL" id="CM008047">
    <property type="protein sequence ID" value="PAN12809.1"/>
    <property type="molecule type" value="Genomic_DNA"/>
</dbReference>
<dbReference type="AlphaFoldDB" id="A0A2S3H080"/>
<accession>A0A2S3H080</accession>
<dbReference type="Gramene" id="PAN12809">
    <property type="protein sequence ID" value="PAN12809"/>
    <property type="gene ID" value="PAHAL_2G292600"/>
</dbReference>
<reference evidence="3" key="1">
    <citation type="submission" date="2018-04" db="EMBL/GenBank/DDBJ databases">
        <title>WGS assembly of Panicum hallii.</title>
        <authorList>
            <person name="Lovell J."/>
            <person name="Jenkins J."/>
            <person name="Lowry D."/>
            <person name="Mamidi S."/>
            <person name="Sreedasyam A."/>
            <person name="Weng X."/>
            <person name="Barry K."/>
            <person name="Bonette J."/>
            <person name="Campitelli B."/>
            <person name="Daum C."/>
            <person name="Gordon S."/>
            <person name="Gould B."/>
            <person name="Lipzen A."/>
            <person name="Macqueen A."/>
            <person name="Palacio-Mejia J."/>
            <person name="Plott C."/>
            <person name="Shakirov E."/>
            <person name="Shu S."/>
            <person name="Yoshinaga Y."/>
            <person name="Zane M."/>
            <person name="Rokhsar D."/>
            <person name="Grimwood J."/>
            <person name="Schmutz J."/>
            <person name="Juenger T."/>
        </authorList>
    </citation>
    <scope>NUCLEOTIDE SEQUENCE [LARGE SCALE GENOMIC DNA]</scope>
    <source>
        <strain evidence="3">FIL2</strain>
    </source>
</reference>
<name>A0A2S3H080_9POAL</name>
<proteinExistence type="predicted"/>
<organism evidence="3">
    <name type="scientific">Panicum hallii</name>
    <dbReference type="NCBI Taxonomy" id="206008"/>
    <lineage>
        <taxon>Eukaryota</taxon>
        <taxon>Viridiplantae</taxon>
        <taxon>Streptophyta</taxon>
        <taxon>Embryophyta</taxon>
        <taxon>Tracheophyta</taxon>
        <taxon>Spermatophyta</taxon>
        <taxon>Magnoliopsida</taxon>
        <taxon>Liliopsida</taxon>
        <taxon>Poales</taxon>
        <taxon>Poaceae</taxon>
        <taxon>PACMAD clade</taxon>
        <taxon>Panicoideae</taxon>
        <taxon>Panicodae</taxon>
        <taxon>Paniceae</taxon>
        <taxon>Panicinae</taxon>
        <taxon>Panicum</taxon>
        <taxon>Panicum sect. Panicum</taxon>
    </lineage>
</organism>
<keyword evidence="2" id="KW-0732">Signal</keyword>
<dbReference type="Proteomes" id="UP000243499">
    <property type="component" value="Chromosome 2"/>
</dbReference>
<gene>
    <name evidence="3" type="ORF">PAHAL_2G292600</name>
</gene>
<sequence length="85" mass="8779">MAGLKVSWASILIIMIIMSGGEARRLMVIEETRTTGEACAGGCRPSVQGRAGLAVTTTKMATIDSRPTPPGHSPGIGNKIAGNTR</sequence>
<feature type="chain" id="PRO_5015459383" description="Secreted protein" evidence="2">
    <location>
        <begin position="24"/>
        <end position="85"/>
    </location>
</feature>
<evidence type="ECO:0000256" key="2">
    <source>
        <dbReference type="SAM" id="SignalP"/>
    </source>
</evidence>
<feature type="region of interest" description="Disordered" evidence="1">
    <location>
        <begin position="62"/>
        <end position="85"/>
    </location>
</feature>
<feature type="signal peptide" evidence="2">
    <location>
        <begin position="1"/>
        <end position="23"/>
    </location>
</feature>
<evidence type="ECO:0000256" key="1">
    <source>
        <dbReference type="SAM" id="MobiDB-lite"/>
    </source>
</evidence>
<evidence type="ECO:0008006" key="4">
    <source>
        <dbReference type="Google" id="ProtNLM"/>
    </source>
</evidence>